<feature type="compositionally biased region" description="Basic and acidic residues" evidence="4">
    <location>
        <begin position="1"/>
        <end position="10"/>
    </location>
</feature>
<proteinExistence type="predicted"/>
<evidence type="ECO:0000256" key="1">
    <source>
        <dbReference type="ARBA" id="ARBA00022614"/>
    </source>
</evidence>
<dbReference type="AlphaFoldDB" id="A0AAN9V131"/>
<feature type="domain" description="F-box" evidence="5">
    <location>
        <begin position="56"/>
        <end position="102"/>
    </location>
</feature>
<dbReference type="EMBL" id="JAKJXP020000003">
    <property type="protein sequence ID" value="KAK7757231.1"/>
    <property type="molecule type" value="Genomic_DNA"/>
</dbReference>
<dbReference type="SMART" id="SM00367">
    <property type="entry name" value="LRR_CC"/>
    <property type="match status" value="13"/>
</dbReference>
<name>A0AAN9V131_9PEZI</name>
<evidence type="ECO:0000256" key="4">
    <source>
        <dbReference type="SAM" id="MobiDB-lite"/>
    </source>
</evidence>
<dbReference type="GO" id="GO:0019005">
    <property type="term" value="C:SCF ubiquitin ligase complex"/>
    <property type="evidence" value="ECO:0007669"/>
    <property type="project" value="UniProtKB-ARBA"/>
</dbReference>
<dbReference type="GO" id="GO:0005737">
    <property type="term" value="C:cytoplasm"/>
    <property type="evidence" value="ECO:0007669"/>
    <property type="project" value="TreeGrafter"/>
</dbReference>
<dbReference type="Pfam" id="PF25372">
    <property type="entry name" value="DUF7885"/>
    <property type="match status" value="1"/>
</dbReference>
<feature type="region of interest" description="Disordered" evidence="4">
    <location>
        <begin position="613"/>
        <end position="679"/>
    </location>
</feature>
<comment type="caution">
    <text evidence="6">The sequence shown here is derived from an EMBL/GenBank/DDBJ whole genome shotgun (WGS) entry which is preliminary data.</text>
</comment>
<dbReference type="InterPro" id="IPR036047">
    <property type="entry name" value="F-box-like_dom_sf"/>
</dbReference>
<keyword evidence="7" id="KW-1185">Reference proteome</keyword>
<organism evidence="6 7">
    <name type="scientific">Diatrype stigma</name>
    <dbReference type="NCBI Taxonomy" id="117547"/>
    <lineage>
        <taxon>Eukaryota</taxon>
        <taxon>Fungi</taxon>
        <taxon>Dikarya</taxon>
        <taxon>Ascomycota</taxon>
        <taxon>Pezizomycotina</taxon>
        <taxon>Sordariomycetes</taxon>
        <taxon>Xylariomycetidae</taxon>
        <taxon>Xylariales</taxon>
        <taxon>Diatrypaceae</taxon>
        <taxon>Diatrype</taxon>
    </lineage>
</organism>
<sequence>MISEDSRDSRSSSSTNSPIPADNEESDFFMAANDSQSSLGVVPNLQDMQVSDQDCLPTVAALPSEILISIFSRVSETNDLLSCMRVCKKWARNIVEILWHRPSCISWDNLSSICHTLALENPYFAYPEFIKRLNLAALAEQVSDGTILPLAVCPRVERMTLTNCKNLTDSGLIPLVRNSHHLLALDISGDANITEATIYAIAENCRRLQGLNISNCKQISNESLIQLAESCKYIKRLKLNDCSQINDEPVLAFAKNCPNILEIDLHQCKNIGNQPVTSLLARGQALRELRLAGCDLIDDSAFLSLPPDRVYEHLRILDLTSCARLTDRAVEKIINVAPRLRNLVLAKCTNITDAAVYAISRLGRNLHYVHLGHCRHITDEGVKRLVQCCNRIRYIDLGCCTHLTDESVTLLATLPKLKRIGLVKCQNITDESINALARANHRSRPRRDAGGAVHYEYHTSSLERVHLSYCINLGLKSIIKLLNCCPKLTHLSLTGVPAFLREDLECFCRDAPPDFTEHQRSVFCVFSGTGVNGLRRFLNTKPEFAEYQDVTRPPRRRSTIAHGSETTPGLLLDMDGIDEVDGVEDDDMGDGSELALDPGNFHQPTDFNNTVIQSNEPAIPPPPPFHHPPAAGAGGANSHHTLLQPTPTLTSYGGATTSPPINGSANAALPNRMNTTASPQGSLDQVIMAPPASTAPTGATVLSTAGASIFGNASSSAGPSTASLQGPARGGPGANST</sequence>
<dbReference type="SUPFAM" id="SSF81383">
    <property type="entry name" value="F-box domain"/>
    <property type="match status" value="1"/>
</dbReference>
<accession>A0AAN9V131</accession>
<dbReference type="Pfam" id="PF12937">
    <property type="entry name" value="F-box-like"/>
    <property type="match status" value="1"/>
</dbReference>
<feature type="compositionally biased region" description="Pro residues" evidence="4">
    <location>
        <begin position="618"/>
        <end position="627"/>
    </location>
</feature>
<dbReference type="SUPFAM" id="SSF52047">
    <property type="entry name" value="RNI-like"/>
    <property type="match status" value="1"/>
</dbReference>
<dbReference type="Proteomes" id="UP001320420">
    <property type="component" value="Unassembled WGS sequence"/>
</dbReference>
<dbReference type="FunFam" id="3.80.10.10:FF:000251">
    <property type="entry name" value="Ubiquitin ligase complex F-box protein GRR1"/>
    <property type="match status" value="1"/>
</dbReference>
<evidence type="ECO:0000256" key="2">
    <source>
        <dbReference type="ARBA" id="ARBA00022737"/>
    </source>
</evidence>
<feature type="compositionally biased region" description="Polar residues" evidence="4">
    <location>
        <begin position="651"/>
        <end position="665"/>
    </location>
</feature>
<dbReference type="InterPro" id="IPR057207">
    <property type="entry name" value="FBXL15_LRR"/>
</dbReference>
<dbReference type="InterPro" id="IPR032675">
    <property type="entry name" value="LRR_dom_sf"/>
</dbReference>
<dbReference type="PANTHER" id="PTHR13382">
    <property type="entry name" value="MITOCHONDRIAL ATP SYNTHASE COUPLING FACTOR B"/>
    <property type="match status" value="1"/>
</dbReference>
<feature type="compositionally biased region" description="Gly residues" evidence="4">
    <location>
        <begin position="728"/>
        <end position="737"/>
    </location>
</feature>
<dbReference type="PROSITE" id="PS50181">
    <property type="entry name" value="FBOX"/>
    <property type="match status" value="1"/>
</dbReference>
<feature type="region of interest" description="Disordered" evidence="4">
    <location>
        <begin position="1"/>
        <end position="27"/>
    </location>
</feature>
<keyword evidence="2" id="KW-0677">Repeat</keyword>
<dbReference type="InterPro" id="IPR006553">
    <property type="entry name" value="Leu-rich_rpt_Cys-con_subtyp"/>
</dbReference>
<evidence type="ECO:0000313" key="7">
    <source>
        <dbReference type="Proteomes" id="UP001320420"/>
    </source>
</evidence>
<evidence type="ECO:0000313" key="6">
    <source>
        <dbReference type="EMBL" id="KAK7757231.1"/>
    </source>
</evidence>
<feature type="compositionally biased region" description="Low complexity" evidence="4">
    <location>
        <begin position="641"/>
        <end position="650"/>
    </location>
</feature>
<dbReference type="InterPro" id="IPR001810">
    <property type="entry name" value="F-box_dom"/>
</dbReference>
<keyword evidence="3" id="KW-0833">Ubl conjugation pathway</keyword>
<dbReference type="GO" id="GO:0016874">
    <property type="term" value="F:ligase activity"/>
    <property type="evidence" value="ECO:0007669"/>
    <property type="project" value="UniProtKB-KW"/>
</dbReference>
<feature type="compositionally biased region" description="Polar residues" evidence="4">
    <location>
        <begin position="710"/>
        <end position="724"/>
    </location>
</feature>
<feature type="region of interest" description="Disordered" evidence="4">
    <location>
        <begin position="710"/>
        <end position="737"/>
    </location>
</feature>
<reference evidence="6 7" key="1">
    <citation type="submission" date="2024-02" db="EMBL/GenBank/DDBJ databases">
        <title>De novo assembly and annotation of 12 fungi associated with fruit tree decline syndrome in Ontario, Canada.</title>
        <authorList>
            <person name="Sulman M."/>
            <person name="Ellouze W."/>
            <person name="Ilyukhin E."/>
        </authorList>
    </citation>
    <scope>NUCLEOTIDE SEQUENCE [LARGE SCALE GENOMIC DNA]</scope>
    <source>
        <strain evidence="6 7">M11/M66-122</strain>
    </source>
</reference>
<evidence type="ECO:0000259" key="5">
    <source>
        <dbReference type="PROSITE" id="PS50181"/>
    </source>
</evidence>
<evidence type="ECO:0000256" key="3">
    <source>
        <dbReference type="ARBA" id="ARBA00022786"/>
    </source>
</evidence>
<dbReference type="PANTHER" id="PTHR13382:SF67">
    <property type="entry name" value="SCF E3 UBIQUITIN LIGASE COMPLEX F-BOX PROTEIN POF2"/>
    <property type="match status" value="1"/>
</dbReference>
<dbReference type="Gene3D" id="3.80.10.10">
    <property type="entry name" value="Ribonuclease Inhibitor"/>
    <property type="match status" value="2"/>
</dbReference>
<gene>
    <name evidence="6" type="primary">GRR1</name>
    <name evidence="6" type="ORF">SLS62_000780</name>
</gene>
<keyword evidence="6" id="KW-0436">Ligase</keyword>
<dbReference type="InterPro" id="IPR050648">
    <property type="entry name" value="F-box_LRR-repeat"/>
</dbReference>
<protein>
    <submittedName>
        <fullName evidence="6">SCF ubiquitin ligase complex subunit</fullName>
    </submittedName>
</protein>
<keyword evidence="1" id="KW-0433">Leucine-rich repeat</keyword>